<dbReference type="AlphaFoldDB" id="A0A2P2N2V0"/>
<reference evidence="1" key="1">
    <citation type="submission" date="2018-02" db="EMBL/GenBank/DDBJ databases">
        <title>Rhizophora mucronata_Transcriptome.</title>
        <authorList>
            <person name="Meera S.P."/>
            <person name="Sreeshan A."/>
            <person name="Augustine A."/>
        </authorList>
    </citation>
    <scope>NUCLEOTIDE SEQUENCE</scope>
    <source>
        <tissue evidence="1">Leaf</tissue>
    </source>
</reference>
<protein>
    <submittedName>
        <fullName evidence="1">Uncharacterized protein</fullName>
    </submittedName>
</protein>
<name>A0A2P2N2V0_RHIMU</name>
<organism evidence="1">
    <name type="scientific">Rhizophora mucronata</name>
    <name type="common">Asiatic mangrove</name>
    <dbReference type="NCBI Taxonomy" id="61149"/>
    <lineage>
        <taxon>Eukaryota</taxon>
        <taxon>Viridiplantae</taxon>
        <taxon>Streptophyta</taxon>
        <taxon>Embryophyta</taxon>
        <taxon>Tracheophyta</taxon>
        <taxon>Spermatophyta</taxon>
        <taxon>Magnoliopsida</taxon>
        <taxon>eudicotyledons</taxon>
        <taxon>Gunneridae</taxon>
        <taxon>Pentapetalae</taxon>
        <taxon>rosids</taxon>
        <taxon>fabids</taxon>
        <taxon>Malpighiales</taxon>
        <taxon>Rhizophoraceae</taxon>
        <taxon>Rhizophora</taxon>
    </lineage>
</organism>
<sequence length="35" mass="4032">MMDCKDNHKHTFSGYILLPLHKNKGTKILMKSTIS</sequence>
<evidence type="ECO:0000313" key="1">
    <source>
        <dbReference type="EMBL" id="MBX36790.1"/>
    </source>
</evidence>
<accession>A0A2P2N2V0</accession>
<proteinExistence type="predicted"/>
<dbReference type="EMBL" id="GGEC01056306">
    <property type="protein sequence ID" value="MBX36790.1"/>
    <property type="molecule type" value="Transcribed_RNA"/>
</dbReference>